<organism evidence="1 2">
    <name type="scientific">Ophiobolus disseminans</name>
    <dbReference type="NCBI Taxonomy" id="1469910"/>
    <lineage>
        <taxon>Eukaryota</taxon>
        <taxon>Fungi</taxon>
        <taxon>Dikarya</taxon>
        <taxon>Ascomycota</taxon>
        <taxon>Pezizomycotina</taxon>
        <taxon>Dothideomycetes</taxon>
        <taxon>Pleosporomycetidae</taxon>
        <taxon>Pleosporales</taxon>
        <taxon>Pleosporineae</taxon>
        <taxon>Phaeosphaeriaceae</taxon>
        <taxon>Ophiobolus</taxon>
    </lineage>
</organism>
<protein>
    <submittedName>
        <fullName evidence="1">Uncharacterized protein</fullName>
    </submittedName>
</protein>
<reference evidence="1" key="1">
    <citation type="journal article" date="2020" name="Stud. Mycol.">
        <title>101 Dothideomycetes genomes: a test case for predicting lifestyles and emergence of pathogens.</title>
        <authorList>
            <person name="Haridas S."/>
            <person name="Albert R."/>
            <person name="Binder M."/>
            <person name="Bloem J."/>
            <person name="Labutti K."/>
            <person name="Salamov A."/>
            <person name="Andreopoulos B."/>
            <person name="Baker S."/>
            <person name="Barry K."/>
            <person name="Bills G."/>
            <person name="Bluhm B."/>
            <person name="Cannon C."/>
            <person name="Castanera R."/>
            <person name="Culley D."/>
            <person name="Daum C."/>
            <person name="Ezra D."/>
            <person name="Gonzalez J."/>
            <person name="Henrissat B."/>
            <person name="Kuo A."/>
            <person name="Liang C."/>
            <person name="Lipzen A."/>
            <person name="Lutzoni F."/>
            <person name="Magnuson J."/>
            <person name="Mondo S."/>
            <person name="Nolan M."/>
            <person name="Ohm R."/>
            <person name="Pangilinan J."/>
            <person name="Park H.-J."/>
            <person name="Ramirez L."/>
            <person name="Alfaro M."/>
            <person name="Sun H."/>
            <person name="Tritt A."/>
            <person name="Yoshinaga Y."/>
            <person name="Zwiers L.-H."/>
            <person name="Turgeon B."/>
            <person name="Goodwin S."/>
            <person name="Spatafora J."/>
            <person name="Crous P."/>
            <person name="Grigoriev I."/>
        </authorList>
    </citation>
    <scope>NUCLEOTIDE SEQUENCE</scope>
    <source>
        <strain evidence="1">CBS 113818</strain>
    </source>
</reference>
<proteinExistence type="predicted"/>
<dbReference type="AlphaFoldDB" id="A0A6A7AGZ0"/>
<name>A0A6A7AGZ0_9PLEO</name>
<keyword evidence="2" id="KW-1185">Reference proteome</keyword>
<dbReference type="OrthoDB" id="3799620at2759"/>
<dbReference type="EMBL" id="MU006217">
    <property type="protein sequence ID" value="KAF2831855.1"/>
    <property type="molecule type" value="Genomic_DNA"/>
</dbReference>
<dbReference type="Proteomes" id="UP000799424">
    <property type="component" value="Unassembled WGS sequence"/>
</dbReference>
<evidence type="ECO:0000313" key="1">
    <source>
        <dbReference type="EMBL" id="KAF2831855.1"/>
    </source>
</evidence>
<gene>
    <name evidence="1" type="ORF">CC86DRAFT_400638</name>
</gene>
<sequence>MPTTFFDLFRELRDEIYHHAWTNTRAILFRNGPNLSMGAWYDGDPCIIVKTKAYTFKVPDWLRTSKIMLREGIEAFHRKGLITMYPSLDTHTYDLQTRLSPLEAR</sequence>
<evidence type="ECO:0000313" key="2">
    <source>
        <dbReference type="Proteomes" id="UP000799424"/>
    </source>
</evidence>
<accession>A0A6A7AGZ0</accession>